<dbReference type="SUPFAM" id="SSF52047">
    <property type="entry name" value="RNI-like"/>
    <property type="match status" value="1"/>
</dbReference>
<reference evidence="2 3" key="1">
    <citation type="submission" date="2015-04" db="EMBL/GenBank/DDBJ databases">
        <title>Complete genome sequence of Schizopora paradoxa KUC8140, a cosmopolitan wood degrader in East Asia.</title>
        <authorList>
            <consortium name="DOE Joint Genome Institute"/>
            <person name="Min B."/>
            <person name="Park H."/>
            <person name="Jang Y."/>
            <person name="Kim J.-J."/>
            <person name="Kim K.H."/>
            <person name="Pangilinan J."/>
            <person name="Lipzen A."/>
            <person name="Riley R."/>
            <person name="Grigoriev I.V."/>
            <person name="Spatafora J.W."/>
            <person name="Choi I.-G."/>
        </authorList>
    </citation>
    <scope>NUCLEOTIDE SEQUENCE [LARGE SCALE GENOMIC DNA]</scope>
    <source>
        <strain evidence="2 3">KUC8140</strain>
    </source>
</reference>
<evidence type="ECO:0000259" key="1">
    <source>
        <dbReference type="PROSITE" id="PS50181"/>
    </source>
</evidence>
<feature type="domain" description="F-box" evidence="1">
    <location>
        <begin position="131"/>
        <end position="181"/>
    </location>
</feature>
<dbReference type="SMART" id="SM00028">
    <property type="entry name" value="TPR"/>
    <property type="match status" value="3"/>
</dbReference>
<dbReference type="InterPro" id="IPR001810">
    <property type="entry name" value="F-box_dom"/>
</dbReference>
<organism evidence="2 3">
    <name type="scientific">Schizopora paradoxa</name>
    <dbReference type="NCBI Taxonomy" id="27342"/>
    <lineage>
        <taxon>Eukaryota</taxon>
        <taxon>Fungi</taxon>
        <taxon>Dikarya</taxon>
        <taxon>Basidiomycota</taxon>
        <taxon>Agaricomycotina</taxon>
        <taxon>Agaricomycetes</taxon>
        <taxon>Hymenochaetales</taxon>
        <taxon>Schizoporaceae</taxon>
        <taxon>Schizopora</taxon>
    </lineage>
</organism>
<dbReference type="InParanoid" id="A0A0H2RF64"/>
<accession>A0A0H2RF64</accession>
<dbReference type="PANTHER" id="PTHR38926">
    <property type="entry name" value="F-BOX DOMAIN CONTAINING PROTEIN, EXPRESSED"/>
    <property type="match status" value="1"/>
</dbReference>
<dbReference type="InterPro" id="IPR019734">
    <property type="entry name" value="TPR_rpt"/>
</dbReference>
<evidence type="ECO:0000313" key="3">
    <source>
        <dbReference type="Proteomes" id="UP000053477"/>
    </source>
</evidence>
<dbReference type="Gene3D" id="1.20.1280.50">
    <property type="match status" value="1"/>
</dbReference>
<dbReference type="PROSITE" id="PS50181">
    <property type="entry name" value="FBOX"/>
    <property type="match status" value="1"/>
</dbReference>
<dbReference type="InterPro" id="IPR032675">
    <property type="entry name" value="LRR_dom_sf"/>
</dbReference>
<dbReference type="PANTHER" id="PTHR38926:SF5">
    <property type="entry name" value="F-BOX AND LEUCINE-RICH REPEAT PROTEIN 6"/>
    <property type="match status" value="1"/>
</dbReference>
<dbReference type="Gene3D" id="3.80.10.10">
    <property type="entry name" value="Ribonuclease Inhibitor"/>
    <property type="match status" value="1"/>
</dbReference>
<dbReference type="AlphaFoldDB" id="A0A0H2RF64"/>
<dbReference type="OrthoDB" id="2423701at2759"/>
<evidence type="ECO:0000313" key="2">
    <source>
        <dbReference type="EMBL" id="KLO10490.1"/>
    </source>
</evidence>
<name>A0A0H2RF64_9AGAM</name>
<dbReference type="STRING" id="27342.A0A0H2RF64"/>
<dbReference type="InterPro" id="IPR011990">
    <property type="entry name" value="TPR-like_helical_dom_sf"/>
</dbReference>
<keyword evidence="3" id="KW-1185">Reference proteome</keyword>
<dbReference type="Pfam" id="PF12937">
    <property type="entry name" value="F-box-like"/>
    <property type="match status" value="1"/>
</dbReference>
<dbReference type="EMBL" id="KQ086025">
    <property type="protein sequence ID" value="KLO10490.1"/>
    <property type="molecule type" value="Genomic_DNA"/>
</dbReference>
<dbReference type="Proteomes" id="UP000053477">
    <property type="component" value="Unassembled WGS sequence"/>
</dbReference>
<dbReference type="Gene3D" id="1.25.40.10">
    <property type="entry name" value="Tetratricopeptide repeat domain"/>
    <property type="match status" value="1"/>
</dbReference>
<sequence>MSQEEIFKRGVKYFRDDKLDDALKMLDKALLSGNEDKRMLDTRAAILEKMGILSEALKSCKKVIDIAPSSWQGYARAARIFLKLKKPDSSLKMVDLALERMPTDPNGQTRRAEMEQTRSDAQKLARKLHKRSYFDFLPVEILHTIFNSLASLSTYEAIRQGAVCRRWRDILCGMPSLWNALVLKPKTPQKKIEVWMQRSRGALKSLSVREGFAFGARPQIHRYFPIGMWERLEELDIGCYEHMESLEEVLPQGAMSRLQLGKLSIRNEDGRLTQRMLSESRAFWGLVEHSCSGNLQSLVFHGDGQATLPLHYVGACTALRELDIASNGIRPTKMFQILSQNPLLETLALWEFHPAPIPPTEEPSEVELNHLKVCKFDALNSDVHLYLSRIRAPNLTSLSFDKIHRNHRFMSSLAQLSFPQLEEFKLTFSKMDSTTKILSFLKNSPLLRRLTYTACFPADVNEFVDGLSSPSPSDLVCPLLEDLDLSANPFLRGHTIMRLTKSRLKKNGEGDETCSLMRLDVTACESLEPSTLPWLRSRIKKVVSRVVKEKSRPSYGGGSYTFV</sequence>
<dbReference type="SUPFAM" id="SSF48452">
    <property type="entry name" value="TPR-like"/>
    <property type="match status" value="1"/>
</dbReference>
<gene>
    <name evidence="2" type="ORF">SCHPADRAFT_856547</name>
</gene>
<dbReference type="InterPro" id="IPR036047">
    <property type="entry name" value="F-box-like_dom_sf"/>
</dbReference>
<protein>
    <recommendedName>
        <fullName evidence="1">F-box domain-containing protein</fullName>
    </recommendedName>
</protein>
<proteinExistence type="predicted"/>
<dbReference type="SUPFAM" id="SSF81383">
    <property type="entry name" value="F-box domain"/>
    <property type="match status" value="1"/>
</dbReference>